<feature type="transmembrane region" description="Helical" evidence="1">
    <location>
        <begin position="93"/>
        <end position="112"/>
    </location>
</feature>
<evidence type="ECO:0000313" key="3">
    <source>
        <dbReference type="Proteomes" id="UP000248764"/>
    </source>
</evidence>
<evidence type="ECO:0008006" key="4">
    <source>
        <dbReference type="Google" id="ProtNLM"/>
    </source>
</evidence>
<dbReference type="Proteomes" id="UP000248764">
    <property type="component" value="Unassembled WGS sequence"/>
</dbReference>
<keyword evidence="3" id="KW-1185">Reference proteome</keyword>
<dbReference type="EMBL" id="POTW01000030">
    <property type="protein sequence ID" value="PZF82971.1"/>
    <property type="molecule type" value="Genomic_DNA"/>
</dbReference>
<feature type="transmembrane region" description="Helical" evidence="1">
    <location>
        <begin position="27"/>
        <end position="48"/>
    </location>
</feature>
<organism evidence="2 3">
    <name type="scientific">Jiangella anatolica</name>
    <dbReference type="NCBI Taxonomy" id="2670374"/>
    <lineage>
        <taxon>Bacteria</taxon>
        <taxon>Bacillati</taxon>
        <taxon>Actinomycetota</taxon>
        <taxon>Actinomycetes</taxon>
        <taxon>Jiangellales</taxon>
        <taxon>Jiangellaceae</taxon>
        <taxon>Jiangella</taxon>
    </lineage>
</organism>
<protein>
    <recommendedName>
        <fullName evidence="4">MFS transporter</fullName>
    </recommendedName>
</protein>
<gene>
    <name evidence="2" type="ORF">C1I92_14395</name>
</gene>
<evidence type="ECO:0000313" key="2">
    <source>
        <dbReference type="EMBL" id="PZF82971.1"/>
    </source>
</evidence>
<name>A0A2W2B699_9ACTN</name>
<comment type="caution">
    <text evidence="2">The sequence shown here is derived from an EMBL/GenBank/DDBJ whole genome shotgun (WGS) entry which is preliminary data.</text>
</comment>
<keyword evidence="1" id="KW-1133">Transmembrane helix</keyword>
<reference evidence="2 3" key="1">
    <citation type="submission" date="2018-01" db="EMBL/GenBank/DDBJ databases">
        <title>Draft genome sequence of Jiangella sp. GTF31.</title>
        <authorList>
            <person name="Sahin N."/>
            <person name="Ay H."/>
            <person name="Saygin H."/>
        </authorList>
    </citation>
    <scope>NUCLEOTIDE SEQUENCE [LARGE SCALE GENOMIC DNA]</scope>
    <source>
        <strain evidence="2 3">GTF31</strain>
    </source>
</reference>
<feature type="transmembrane region" description="Helical" evidence="1">
    <location>
        <begin position="69"/>
        <end position="87"/>
    </location>
</feature>
<proteinExistence type="predicted"/>
<evidence type="ECO:0000256" key="1">
    <source>
        <dbReference type="SAM" id="Phobius"/>
    </source>
</evidence>
<accession>A0A2W2B699</accession>
<dbReference type="AlphaFoldDB" id="A0A2W2B699"/>
<keyword evidence="1" id="KW-0472">Membrane</keyword>
<sequence length="134" mass="13530">MLSGVVLIAAVTVFTVGDEPGSLADALGSIAMSVALLAAAFLVPGRVIRPWPAGSAPDPVKASGQLRSAAFLSLVFAELPALVGLAGSFARGVWLPVAIGALFSVVGLLLVAPTATRMREWLARLESAGAHTGL</sequence>
<keyword evidence="1" id="KW-0812">Transmembrane</keyword>